<evidence type="ECO:0000313" key="3">
    <source>
        <dbReference type="EMBL" id="TQV84148.1"/>
    </source>
</evidence>
<dbReference type="EMBL" id="VHSG01000006">
    <property type="protein sequence ID" value="TQV84148.1"/>
    <property type="molecule type" value="Genomic_DNA"/>
</dbReference>
<accession>A0A545U3V0</accession>
<gene>
    <name evidence="3" type="primary">pseG</name>
    <name evidence="3" type="ORF">FKG94_05655</name>
</gene>
<keyword evidence="4" id="KW-1185">Reference proteome</keyword>
<evidence type="ECO:0000256" key="2">
    <source>
        <dbReference type="PIRSR" id="PIRSR620023-2"/>
    </source>
</evidence>
<dbReference type="SUPFAM" id="SSF53756">
    <property type="entry name" value="UDP-Glycosyltransferase/glycogen phosphorylase"/>
    <property type="match status" value="1"/>
</dbReference>
<evidence type="ECO:0000256" key="1">
    <source>
        <dbReference type="PIRSR" id="PIRSR620023-1"/>
    </source>
</evidence>
<dbReference type="Gene3D" id="3.40.50.11190">
    <property type="match status" value="1"/>
</dbReference>
<dbReference type="InterPro" id="IPR020023">
    <property type="entry name" value="PseG"/>
</dbReference>
<proteinExistence type="predicted"/>
<protein>
    <submittedName>
        <fullName evidence="3">UDP-2,4-diacetamido-2,4, 6-trideoxy-beta-L-altropyranose hydrolase</fullName>
        <ecNumber evidence="3">3.6.1.57</ecNumber>
    </submittedName>
</protein>
<feature type="active site" description="Proton acceptor" evidence="1">
    <location>
        <position position="19"/>
    </location>
</feature>
<keyword evidence="3" id="KW-0378">Hydrolase</keyword>
<sequence>MSMHIGFRVDSGLHIGNGHLMRCLALAQALIARKVRCYFLCRDFPGSAHQLVLEAGCELGLLAPVDSDGAGTGDYRRWLGVTPARDRGECLEWLRVWPSLDWLVVDHYAIDADWHRPMAAWVAKILVIDDLANRDYDCDLLLDQTYGRQAGSYRPRFDRTTTELLLGPEYALLRPKFEYLHEAAKARRRQPPGGGKILISLGGVDAGNITGRLLAALLPRLDAQRWQPVVVLADNSPHYAAVKALIDNADIPVQLLVGVRDMAQLMLQCELAIGAAGSSTWERCCMGLPALLLVTAANQKFLADHLAASGAVIGVFDDPGADLAPAAKHLAATVADWSRYRRIAAAALDICDGGGAGRVAQTMAAVEVG</sequence>
<reference evidence="3 4" key="1">
    <citation type="submission" date="2019-06" db="EMBL/GenBank/DDBJ databases">
        <title>Whole genome sequence for Cellvibrionaceae sp. R142.</title>
        <authorList>
            <person name="Wang G."/>
        </authorList>
    </citation>
    <scope>NUCLEOTIDE SEQUENCE [LARGE SCALE GENOMIC DNA]</scope>
    <source>
        <strain evidence="3 4">R142</strain>
    </source>
</reference>
<dbReference type="OrthoDB" id="9788924at2"/>
<dbReference type="EC" id="3.6.1.57" evidence="3"/>
<organism evidence="3 4">
    <name type="scientific">Exilibacterium tricleocarpae</name>
    <dbReference type="NCBI Taxonomy" id="2591008"/>
    <lineage>
        <taxon>Bacteria</taxon>
        <taxon>Pseudomonadati</taxon>
        <taxon>Pseudomonadota</taxon>
        <taxon>Gammaproteobacteria</taxon>
        <taxon>Cellvibrionales</taxon>
        <taxon>Cellvibrionaceae</taxon>
        <taxon>Exilibacterium</taxon>
    </lineage>
</organism>
<dbReference type="RefSeq" id="WP_142903227.1">
    <property type="nucleotide sequence ID" value="NZ_ML660089.1"/>
</dbReference>
<feature type="binding site" evidence="2">
    <location>
        <position position="282"/>
    </location>
    <ligand>
        <name>substrate</name>
    </ligand>
</feature>
<dbReference type="NCBIfam" id="TIGR03590">
    <property type="entry name" value="PseG"/>
    <property type="match status" value="1"/>
</dbReference>
<feature type="binding site" evidence="2">
    <location>
        <position position="174"/>
    </location>
    <ligand>
        <name>substrate</name>
    </ligand>
</feature>
<comment type="caution">
    <text evidence="3">The sequence shown here is derived from an EMBL/GenBank/DDBJ whole genome shotgun (WGS) entry which is preliminary data.</text>
</comment>
<dbReference type="Gene3D" id="3.40.50.2000">
    <property type="entry name" value="Glycogen Phosphorylase B"/>
    <property type="match status" value="1"/>
</dbReference>
<dbReference type="AlphaFoldDB" id="A0A545U3V0"/>
<dbReference type="GO" id="GO:0016787">
    <property type="term" value="F:hydrolase activity"/>
    <property type="evidence" value="ECO:0007669"/>
    <property type="project" value="UniProtKB-KW"/>
</dbReference>
<evidence type="ECO:0000313" key="4">
    <source>
        <dbReference type="Proteomes" id="UP000319732"/>
    </source>
</evidence>
<dbReference type="Proteomes" id="UP000319732">
    <property type="component" value="Unassembled WGS sequence"/>
</dbReference>
<name>A0A545U3V0_9GAMM</name>